<dbReference type="VEuPathDB" id="FungiDB:AN7765"/>
<proteinExistence type="predicted"/>
<name>C8VDN4_EMENI</name>
<evidence type="ECO:0000256" key="1">
    <source>
        <dbReference type="SAM" id="MobiDB-lite"/>
    </source>
</evidence>
<reference evidence="3" key="2">
    <citation type="journal article" date="2009" name="Fungal Genet. Biol.">
        <title>The 2008 update of the Aspergillus nidulans genome annotation: a community effort.</title>
        <authorList>
            <person name="Wortman J.R."/>
            <person name="Gilsenan J.M."/>
            <person name="Joardar V."/>
            <person name="Deegan J."/>
            <person name="Clutterbuck J."/>
            <person name="Andersen M.R."/>
            <person name="Archer D."/>
            <person name="Bencina M."/>
            <person name="Braus G."/>
            <person name="Coutinho P."/>
            <person name="von Dohren H."/>
            <person name="Doonan J."/>
            <person name="Driessen A.J."/>
            <person name="Durek P."/>
            <person name="Espeso E."/>
            <person name="Fekete E."/>
            <person name="Flipphi M."/>
            <person name="Estrada C.G."/>
            <person name="Geysens S."/>
            <person name="Goldman G."/>
            <person name="de Groot P.W."/>
            <person name="Hansen K."/>
            <person name="Harris S.D."/>
            <person name="Heinekamp T."/>
            <person name="Helmstaedt K."/>
            <person name="Henrissat B."/>
            <person name="Hofmann G."/>
            <person name="Homan T."/>
            <person name="Horio T."/>
            <person name="Horiuchi H."/>
            <person name="James S."/>
            <person name="Jones M."/>
            <person name="Karaffa L."/>
            <person name="Karanyi Z."/>
            <person name="Kato M."/>
            <person name="Keller N."/>
            <person name="Kelly D.E."/>
            <person name="Kiel J.A."/>
            <person name="Kim J.M."/>
            <person name="van der Klei I.J."/>
            <person name="Klis F.M."/>
            <person name="Kovalchuk A."/>
            <person name="Krasevec N."/>
            <person name="Kubicek C.P."/>
            <person name="Liu B."/>
            <person name="Maccabe A."/>
            <person name="Meyer V."/>
            <person name="Mirabito P."/>
            <person name="Miskei M."/>
            <person name="Mos M."/>
            <person name="Mullins J."/>
            <person name="Nelson D.R."/>
            <person name="Nielsen J."/>
            <person name="Oakley B.R."/>
            <person name="Osmani S.A."/>
            <person name="Pakula T."/>
            <person name="Paszewski A."/>
            <person name="Paulsen I."/>
            <person name="Pilsyk S."/>
            <person name="Pocsi I."/>
            <person name="Punt P.J."/>
            <person name="Ram A.F."/>
            <person name="Ren Q."/>
            <person name="Robellet X."/>
            <person name="Robson G."/>
            <person name="Seiboth B."/>
            <person name="van Solingen P."/>
            <person name="Specht T."/>
            <person name="Sun J."/>
            <person name="Taheri-Talesh N."/>
            <person name="Takeshita N."/>
            <person name="Ussery D."/>
            <person name="vanKuyk P.A."/>
            <person name="Visser H."/>
            <person name="van de Vondervoort P.J."/>
            <person name="de Vries R.P."/>
            <person name="Walton J."/>
            <person name="Xiang X."/>
            <person name="Xiong Y."/>
            <person name="Zeng A.P."/>
            <person name="Brandt B.W."/>
            <person name="Cornell M.J."/>
            <person name="van den Hondel C.A."/>
            <person name="Visser J."/>
            <person name="Oliver S.G."/>
            <person name="Turner G."/>
        </authorList>
    </citation>
    <scope>GENOME REANNOTATION</scope>
    <source>
        <strain evidence="3">FGSC A4 / ATCC 38163 / CBS 112.46 / NRRL 194 / M139</strain>
    </source>
</reference>
<dbReference type="eggNOG" id="ENOG502SYTZ">
    <property type="taxonomic scope" value="Eukaryota"/>
</dbReference>
<dbReference type="Proteomes" id="UP000000560">
    <property type="component" value="Chromosome IV"/>
</dbReference>
<accession>C8VDN4</accession>
<dbReference type="InterPro" id="IPR009057">
    <property type="entry name" value="Homeodomain-like_sf"/>
</dbReference>
<dbReference type="SUPFAM" id="SSF46689">
    <property type="entry name" value="Homeodomain-like"/>
    <property type="match status" value="1"/>
</dbReference>
<dbReference type="OMA" id="WGAKRIH"/>
<dbReference type="InParanoid" id="C8VDN4"/>
<evidence type="ECO:0000313" key="3">
    <source>
        <dbReference type="Proteomes" id="UP000000560"/>
    </source>
</evidence>
<reference evidence="3" key="1">
    <citation type="journal article" date="2005" name="Nature">
        <title>Sequencing of Aspergillus nidulans and comparative analysis with A. fumigatus and A. oryzae.</title>
        <authorList>
            <person name="Galagan J.E."/>
            <person name="Calvo S.E."/>
            <person name="Cuomo C."/>
            <person name="Ma L.J."/>
            <person name="Wortman J.R."/>
            <person name="Batzoglou S."/>
            <person name="Lee S.I."/>
            <person name="Basturkmen M."/>
            <person name="Spevak C.C."/>
            <person name="Clutterbuck J."/>
            <person name="Kapitonov V."/>
            <person name="Jurka J."/>
            <person name="Scazzocchio C."/>
            <person name="Farman M."/>
            <person name="Butler J."/>
            <person name="Purcell S."/>
            <person name="Harris S."/>
            <person name="Braus G.H."/>
            <person name="Draht O."/>
            <person name="Busch S."/>
            <person name="D'Enfert C."/>
            <person name="Bouchier C."/>
            <person name="Goldman G.H."/>
            <person name="Bell-Pedersen D."/>
            <person name="Griffiths-Jones S."/>
            <person name="Doonan J.H."/>
            <person name="Yu J."/>
            <person name="Vienken K."/>
            <person name="Pain A."/>
            <person name="Freitag M."/>
            <person name="Selker E.U."/>
            <person name="Archer D.B."/>
            <person name="Penalva M.A."/>
            <person name="Oakley B.R."/>
            <person name="Momany M."/>
            <person name="Tanaka T."/>
            <person name="Kumagai T."/>
            <person name="Asai K."/>
            <person name="Machida M."/>
            <person name="Nierman W.C."/>
            <person name="Denning D.W."/>
            <person name="Caddick M."/>
            <person name="Hynes M."/>
            <person name="Paoletti M."/>
            <person name="Fischer R."/>
            <person name="Miller B."/>
            <person name="Dyer P."/>
            <person name="Sachs M.S."/>
            <person name="Osmani S.A."/>
            <person name="Birren B.W."/>
        </authorList>
    </citation>
    <scope>NUCLEOTIDE SEQUENCE [LARGE SCALE GENOMIC DNA]</scope>
    <source>
        <strain evidence="3">FGSC A4 / ATCC 38163 / CBS 112.46 / NRRL 194 / M139</strain>
    </source>
</reference>
<feature type="region of interest" description="Disordered" evidence="1">
    <location>
        <begin position="75"/>
        <end position="97"/>
    </location>
</feature>
<sequence length="174" mass="19687">MNVQRLHTEDDAGIRYGSGVKLSHNSMSRRRKELTPDIRARLCELKAIGWKVTKIHKRYPDIPYSTIRSTIMRENARKNQQSCPRSGRPKKISPEEQQQLLGLVETDQHIKMRELSEAVQSGPSVRTVQRLLSTLQKKKQSNKHAGYIAERISSEVSGLDSARQSVGAGDQVLD</sequence>
<evidence type="ECO:0008006" key="4">
    <source>
        <dbReference type="Google" id="ProtNLM"/>
    </source>
</evidence>
<gene>
    <name evidence="2" type="ORF">ANIA_07765</name>
</gene>
<dbReference type="GeneID" id="2869688"/>
<organism evidence="2 3">
    <name type="scientific">Emericella nidulans (strain FGSC A4 / ATCC 38163 / CBS 112.46 / NRRL 194 / M139)</name>
    <name type="common">Aspergillus nidulans</name>
    <dbReference type="NCBI Taxonomy" id="227321"/>
    <lineage>
        <taxon>Eukaryota</taxon>
        <taxon>Fungi</taxon>
        <taxon>Dikarya</taxon>
        <taxon>Ascomycota</taxon>
        <taxon>Pezizomycotina</taxon>
        <taxon>Eurotiomycetes</taxon>
        <taxon>Eurotiomycetidae</taxon>
        <taxon>Eurotiales</taxon>
        <taxon>Aspergillaceae</taxon>
        <taxon>Aspergillus</taxon>
        <taxon>Aspergillus subgen. Nidulantes</taxon>
    </lineage>
</organism>
<dbReference type="HOGENOM" id="CLU_1540029_0_0_1"/>
<keyword evidence="3" id="KW-1185">Reference proteome</keyword>
<dbReference type="KEGG" id="ani:ANIA_07765"/>
<protein>
    <recommendedName>
        <fullName evidence="4">Transposase Tc1-like domain-containing protein</fullName>
    </recommendedName>
</protein>
<dbReference type="AlphaFoldDB" id="C8VDN4"/>
<dbReference type="RefSeq" id="XP_050468042.1">
    <property type="nucleotide sequence ID" value="XM_050612086.1"/>
</dbReference>
<dbReference type="EMBL" id="BN001304">
    <property type="protein sequence ID" value="CBF80063.1"/>
    <property type="molecule type" value="Genomic_DNA"/>
</dbReference>
<dbReference type="OrthoDB" id="5151590at2759"/>
<evidence type="ECO:0000313" key="2">
    <source>
        <dbReference type="EMBL" id="CBF80063.1"/>
    </source>
</evidence>